<gene>
    <name evidence="4" type="primary">LOC104610735</name>
</gene>
<dbReference type="Proteomes" id="UP000189703">
    <property type="component" value="Unplaced"/>
</dbReference>
<feature type="region of interest" description="Disordered" evidence="1">
    <location>
        <begin position="236"/>
        <end position="310"/>
    </location>
</feature>
<keyword evidence="3" id="KW-1185">Reference proteome</keyword>
<dbReference type="RefSeq" id="XP_010275801.1">
    <property type="nucleotide sequence ID" value="XM_010277499.2"/>
</dbReference>
<organism evidence="3 4">
    <name type="scientific">Nelumbo nucifera</name>
    <name type="common">Sacred lotus</name>
    <dbReference type="NCBI Taxonomy" id="4432"/>
    <lineage>
        <taxon>Eukaryota</taxon>
        <taxon>Viridiplantae</taxon>
        <taxon>Streptophyta</taxon>
        <taxon>Embryophyta</taxon>
        <taxon>Tracheophyta</taxon>
        <taxon>Spermatophyta</taxon>
        <taxon>Magnoliopsida</taxon>
        <taxon>Proteales</taxon>
        <taxon>Nelumbonaceae</taxon>
        <taxon>Nelumbo</taxon>
    </lineage>
</organism>
<feature type="compositionally biased region" description="Low complexity" evidence="1">
    <location>
        <begin position="840"/>
        <end position="854"/>
    </location>
</feature>
<feature type="region of interest" description="Disordered" evidence="1">
    <location>
        <begin position="1"/>
        <end position="21"/>
    </location>
</feature>
<feature type="region of interest" description="Disordered" evidence="1">
    <location>
        <begin position="491"/>
        <end position="568"/>
    </location>
</feature>
<feature type="compositionally biased region" description="Polar residues" evidence="1">
    <location>
        <begin position="867"/>
        <end position="885"/>
    </location>
</feature>
<dbReference type="InterPro" id="IPR009719">
    <property type="entry name" value="GIP1_N"/>
</dbReference>
<feature type="compositionally biased region" description="Basic and acidic residues" evidence="1">
    <location>
        <begin position="499"/>
        <end position="514"/>
    </location>
</feature>
<dbReference type="OMA" id="QQPFAGN"/>
<evidence type="ECO:0000313" key="4">
    <source>
        <dbReference type="RefSeq" id="XP_010275801.1"/>
    </source>
</evidence>
<dbReference type="OrthoDB" id="762072at2759"/>
<feature type="compositionally biased region" description="Polar residues" evidence="1">
    <location>
        <begin position="256"/>
        <end position="266"/>
    </location>
</feature>
<accession>A0A1U8BG23</accession>
<feature type="region of interest" description="Disordered" evidence="1">
    <location>
        <begin position="353"/>
        <end position="376"/>
    </location>
</feature>
<dbReference type="STRING" id="4432.A0A1U8BG23"/>
<feature type="compositionally biased region" description="Polar residues" evidence="1">
    <location>
        <begin position="893"/>
        <end position="907"/>
    </location>
</feature>
<dbReference type="GeneID" id="104610735"/>
<dbReference type="eggNOG" id="ENOG502QRB3">
    <property type="taxonomic scope" value="Eukaryota"/>
</dbReference>
<dbReference type="FunCoup" id="A0A1U8BG23">
    <property type="interactions" value="992"/>
</dbReference>
<feature type="region of interest" description="Disordered" evidence="1">
    <location>
        <begin position="63"/>
        <end position="180"/>
    </location>
</feature>
<feature type="domain" description="GBF-interacting protein 1 N-terminal" evidence="2">
    <location>
        <begin position="20"/>
        <end position="78"/>
    </location>
</feature>
<dbReference type="AlphaFoldDB" id="A0A1U8BG23"/>
<dbReference type="SUPFAM" id="SSF46934">
    <property type="entry name" value="UBA-like"/>
    <property type="match status" value="1"/>
</dbReference>
<feature type="compositionally biased region" description="Polar residues" evidence="1">
    <location>
        <begin position="530"/>
        <end position="539"/>
    </location>
</feature>
<evidence type="ECO:0000259" key="2">
    <source>
        <dbReference type="Pfam" id="PF06972"/>
    </source>
</evidence>
<dbReference type="KEGG" id="nnu:104610735"/>
<name>A0A1U8BG23_NELNU</name>
<dbReference type="Pfam" id="PF06972">
    <property type="entry name" value="GIP1_N"/>
    <property type="match status" value="1"/>
</dbReference>
<feature type="compositionally biased region" description="Basic and acidic residues" evidence="1">
    <location>
        <begin position="65"/>
        <end position="87"/>
    </location>
</feature>
<dbReference type="InterPro" id="IPR009060">
    <property type="entry name" value="UBA-like_sf"/>
</dbReference>
<dbReference type="InParanoid" id="A0A1U8BG23"/>
<feature type="compositionally biased region" description="Polar residues" evidence="1">
    <location>
        <begin position="143"/>
        <end position="180"/>
    </location>
</feature>
<dbReference type="PANTHER" id="PTHR46445:SF3">
    <property type="entry name" value="RNA POLYMERASE II DEGRADATION FACTOR-LIKE PROTEIN (DUF1296)-RELATED"/>
    <property type="match status" value="1"/>
</dbReference>
<feature type="compositionally biased region" description="Polar residues" evidence="1">
    <location>
        <begin position="1"/>
        <end position="12"/>
    </location>
</feature>
<evidence type="ECO:0000313" key="3">
    <source>
        <dbReference type="Proteomes" id="UP000189703"/>
    </source>
</evidence>
<reference evidence="4" key="1">
    <citation type="submission" date="2025-08" db="UniProtKB">
        <authorList>
            <consortium name="RefSeq"/>
        </authorList>
    </citation>
    <scope>IDENTIFICATION</scope>
</reference>
<dbReference type="PANTHER" id="PTHR46445">
    <property type="entry name" value="RNA POLYMERASE II DEGRADATION FACTOR-LIKE PROTEIN (DUF1296)"/>
    <property type="match status" value="1"/>
</dbReference>
<feature type="region of interest" description="Disordered" evidence="1">
    <location>
        <begin position="839"/>
        <end position="907"/>
    </location>
</feature>
<sequence length="907" mass="96367">MSSGASTNTNGKGNNGVPSIPAASRKMVQSLKEIVNYPEHEIYAMLKECNMDPNDTVHRLLSQDPFHEVKSKREKKKEIKVTAEPRSRGVSSTSNRGRGGTDRNVGRGGLTSETGGLRGKPAYKKENGANAFPSSSSSASGMVETTINRRPTSSSDLVAAESKTQTTSTGDGISLASQPSPGYQPAWLGVPGQVSMADIVKMGRPQNKVSTSTPVVTKETSYAQYNAVLPNVSQHTVKHPPFSGNLSEEPHHDLHSSQGAASTFSEVVQKPDAAGSHHVSHDEWSLGDKSVATSGSSVLEPTVDSEAYGDQSDACVDRTSLHLNSRSDDVQVPGEDTTVENISTEQIESISSRNIQEDNSGGTSHFDNTSFQNMGSYQPHRHAFEHEEAEDVTVAVSSAAASLQQLNLQKEELRPSSAEVNPAVIIPDHLQVPTAAEVNPAVIIPDHLQVPTADCSHLSFGSFGSGISASFSGSFASKPLKDNMEEAPLSLDASSVGHSDTRNSEYYGDEHLRSTSDGNLAPRAGAGTGNFDSPSSSQPEVLKPDNAESTHGHQYSFPSSVPGYTFENTAQPNAGLSYAQTNSQMQNLAPFSSVMQAYTSSLPSNLLASNVQPARESDTPYSPFLATQSMPTKYSNTVSSISGPTLSMPEAVKPGIFSTAQPTPQTLPGSSIATGPALPQHLAVHPYSQPTLPLGHFANMIGYPFLPQSYTYMPSAFQQAYAGNSAYHQSPAAVHSAGVKYTLPQYKNSVSVSSLPQSAAVASGYGGFGNSTNIPGNFPLNPSSTPASTTIGYDDVISSQYKDGNQFIPLQQNENSGMWVHGLGSRTMSALPGSTYYSFQGQSQQHGGFRQGQQPSQHYGALGYPNFYQSQTGVSQEHPQQNPNDGTLGGSQGASAKQSHQIWQHNY</sequence>
<proteinExistence type="predicted"/>
<feature type="compositionally biased region" description="Basic and acidic residues" evidence="1">
    <location>
        <begin position="542"/>
        <end position="551"/>
    </location>
</feature>
<protein>
    <submittedName>
        <fullName evidence="4">Uncharacterized protein LOC104610735 isoform X1</fullName>
    </submittedName>
</protein>
<evidence type="ECO:0000256" key="1">
    <source>
        <dbReference type="SAM" id="MobiDB-lite"/>
    </source>
</evidence>